<organism evidence="2 3">
    <name type="scientific">Plectus sambesii</name>
    <dbReference type="NCBI Taxonomy" id="2011161"/>
    <lineage>
        <taxon>Eukaryota</taxon>
        <taxon>Metazoa</taxon>
        <taxon>Ecdysozoa</taxon>
        <taxon>Nematoda</taxon>
        <taxon>Chromadorea</taxon>
        <taxon>Plectida</taxon>
        <taxon>Plectina</taxon>
        <taxon>Plectoidea</taxon>
        <taxon>Plectidae</taxon>
        <taxon>Plectus</taxon>
    </lineage>
</organism>
<keyword evidence="1" id="KW-0732">Signal</keyword>
<dbReference type="Proteomes" id="UP000887566">
    <property type="component" value="Unplaced"/>
</dbReference>
<accession>A0A914WE15</accession>
<proteinExistence type="predicted"/>
<name>A0A914WE15_9BILA</name>
<reference evidence="3" key="1">
    <citation type="submission" date="2022-11" db="UniProtKB">
        <authorList>
            <consortium name="WormBaseParasite"/>
        </authorList>
    </citation>
    <scope>IDENTIFICATION</scope>
</reference>
<dbReference type="AlphaFoldDB" id="A0A914WE15"/>
<evidence type="ECO:0000313" key="3">
    <source>
        <dbReference type="WBParaSite" id="PSAMB.scaffold3855size16620.g22739.t1"/>
    </source>
</evidence>
<feature type="chain" id="PRO_5037204313" evidence="1">
    <location>
        <begin position="26"/>
        <end position="257"/>
    </location>
</feature>
<evidence type="ECO:0000313" key="2">
    <source>
        <dbReference type="Proteomes" id="UP000887566"/>
    </source>
</evidence>
<evidence type="ECO:0000256" key="1">
    <source>
        <dbReference type="SAM" id="SignalP"/>
    </source>
</evidence>
<feature type="signal peptide" evidence="1">
    <location>
        <begin position="1"/>
        <end position="25"/>
    </location>
</feature>
<keyword evidence="2" id="KW-1185">Reference proteome</keyword>
<dbReference type="WBParaSite" id="PSAMB.scaffold3855size16620.g22739.t1">
    <property type="protein sequence ID" value="PSAMB.scaffold3855size16620.g22739.t1"/>
    <property type="gene ID" value="PSAMB.scaffold3855size16620.g22739"/>
</dbReference>
<sequence length="257" mass="26838">MNMLNNVPFLRSIARMMLLIAVSLSVTVDACMRTIPTEDIIMARTASCTVGTDQFGTFSPAPGSRVPSGSTVDLTCTAVIAHASSNAVLTATCFNGVLSPTTPCLPCPDDTWVFDATTNRCFKGFAGQVQTPPCDFALPCVGLAATYGVPSNIAYTLNLPALLDAGTIAIQANVEPEPAYHVGMGDAATNLDYRLLDGTAVPPTLIGPLFIPGEPMVASSPSATFMTVRLLYGVIGFDDDACFAAPYIAGSICQLQL</sequence>
<protein>
    <submittedName>
        <fullName evidence="3">Uncharacterized protein</fullName>
    </submittedName>
</protein>